<dbReference type="Gene3D" id="2.40.30.10">
    <property type="entry name" value="Translation factors"/>
    <property type="match status" value="1"/>
</dbReference>
<evidence type="ECO:0000313" key="6">
    <source>
        <dbReference type="EMBL" id="RIJ25886.1"/>
    </source>
</evidence>
<evidence type="ECO:0000313" key="7">
    <source>
        <dbReference type="Proteomes" id="UP000265431"/>
    </source>
</evidence>
<dbReference type="InterPro" id="IPR004792">
    <property type="entry name" value="BaiN-like"/>
</dbReference>
<organism evidence="6 7">
    <name type="scientific">Henriciella barbarensis</name>
    <dbReference type="NCBI Taxonomy" id="86342"/>
    <lineage>
        <taxon>Bacteria</taxon>
        <taxon>Pseudomonadati</taxon>
        <taxon>Pseudomonadota</taxon>
        <taxon>Alphaproteobacteria</taxon>
        <taxon>Hyphomonadales</taxon>
        <taxon>Hyphomonadaceae</taxon>
        <taxon>Henriciella</taxon>
    </lineage>
</organism>
<dbReference type="Pfam" id="PF03486">
    <property type="entry name" value="HI0933_like"/>
    <property type="match status" value="1"/>
</dbReference>
<dbReference type="SUPFAM" id="SSF160996">
    <property type="entry name" value="HI0933 insert domain-like"/>
    <property type="match status" value="1"/>
</dbReference>
<dbReference type="Proteomes" id="UP000265431">
    <property type="component" value="Unassembled WGS sequence"/>
</dbReference>
<dbReference type="PANTHER" id="PTHR42887:SF2">
    <property type="entry name" value="OS12G0638800 PROTEIN"/>
    <property type="match status" value="1"/>
</dbReference>
<dbReference type="SUPFAM" id="SSF51905">
    <property type="entry name" value="FAD/NAD(P)-binding domain"/>
    <property type="match status" value="1"/>
</dbReference>
<accession>A0A399R314</accession>
<name>A0A399R314_9PROT</name>
<dbReference type="InterPro" id="IPR036188">
    <property type="entry name" value="FAD/NAD-bd_sf"/>
</dbReference>
<evidence type="ECO:0000256" key="1">
    <source>
        <dbReference type="ARBA" id="ARBA00001974"/>
    </source>
</evidence>
<evidence type="ECO:0000256" key="3">
    <source>
        <dbReference type="ARBA" id="ARBA00022827"/>
    </source>
</evidence>
<dbReference type="InterPro" id="IPR055178">
    <property type="entry name" value="RsdA/BaiN/AoA(So)-like_dom"/>
</dbReference>
<gene>
    <name evidence="6" type="ORF">D1224_01845</name>
</gene>
<evidence type="ECO:0000259" key="5">
    <source>
        <dbReference type="Pfam" id="PF22780"/>
    </source>
</evidence>
<sequence length="397" mass="42698">MSERVDTLILGAGAAGLFCGGRLAERGADVLVLDHAKRPAEKVRISGGGRCNFTNIHTSPANFISANRHFAKSALARYSPWDFCDRVAQRGITWHEKTLGQLFCDQKSGAIIDMLVDELTAPGGKLRLETSIGEVTHRSGRYEVETSAGPVSARNLIVATGGLSIPKMGASGLAYDIARQFGHDIIPTRPALVPFTFSGELKDAFAELSGVSCMVDAKAGDGPGFHEAMLFTHRGLSGPAMLQASTYWHESQPVEIDLAPGDPVLEDLRAARDSQPRTSLSSWLGKRYPARLASYIASWPTMPANKQLAQLSKGEMDDIALILKKWRVVPVGTEGWRTAEVTSGGINTDGLSSQTMESKNQPGLYFIGECVDVTGWLGGYNFQWAWASADACAKAIA</sequence>
<dbReference type="Pfam" id="PF22780">
    <property type="entry name" value="HI0933_like_1st"/>
    <property type="match status" value="1"/>
</dbReference>
<keyword evidence="7" id="KW-1185">Reference proteome</keyword>
<dbReference type="AlphaFoldDB" id="A0A399R314"/>
<reference evidence="6 7" key="1">
    <citation type="submission" date="2018-08" db="EMBL/GenBank/DDBJ databases">
        <title>Henriciella mobilis sp. nov., isolated from seawater.</title>
        <authorList>
            <person name="Cheng H."/>
            <person name="Wu Y.-H."/>
            <person name="Xu X.-W."/>
            <person name="Guo L.-L."/>
        </authorList>
    </citation>
    <scope>NUCLEOTIDE SEQUENCE [LARGE SCALE GENOMIC DNA]</scope>
    <source>
        <strain evidence="6 7">CCUG66934</strain>
    </source>
</reference>
<dbReference type="EMBL" id="QWGB01000004">
    <property type="protein sequence ID" value="RIJ25886.1"/>
    <property type="molecule type" value="Genomic_DNA"/>
</dbReference>
<feature type="domain" description="RsdA/BaiN/AoA(So)-like Rossmann fold-like" evidence="4">
    <location>
        <begin position="6"/>
        <end position="394"/>
    </location>
</feature>
<keyword evidence="2" id="KW-0285">Flavoprotein</keyword>
<dbReference type="OrthoDB" id="9773233at2"/>
<proteinExistence type="predicted"/>
<dbReference type="Gene3D" id="1.10.8.260">
    <property type="entry name" value="HI0933 insert domain-like"/>
    <property type="match status" value="1"/>
</dbReference>
<comment type="caution">
    <text evidence="6">The sequence shown here is derived from an EMBL/GenBank/DDBJ whole genome shotgun (WGS) entry which is preliminary data.</text>
</comment>
<dbReference type="Gene3D" id="3.50.50.60">
    <property type="entry name" value="FAD/NAD(P)-binding domain"/>
    <property type="match status" value="1"/>
</dbReference>
<dbReference type="PANTHER" id="PTHR42887">
    <property type="entry name" value="OS12G0638800 PROTEIN"/>
    <property type="match status" value="1"/>
</dbReference>
<protein>
    <submittedName>
        <fullName evidence="6">NAD(P)/FAD-dependent oxidoreductase</fullName>
    </submittedName>
</protein>
<dbReference type="PRINTS" id="PR00411">
    <property type="entry name" value="PNDRDTASEI"/>
</dbReference>
<evidence type="ECO:0000256" key="2">
    <source>
        <dbReference type="ARBA" id="ARBA00022630"/>
    </source>
</evidence>
<evidence type="ECO:0000259" key="4">
    <source>
        <dbReference type="Pfam" id="PF03486"/>
    </source>
</evidence>
<dbReference type="NCBIfam" id="TIGR00275">
    <property type="entry name" value="aminoacetone oxidase family FAD-binding enzyme"/>
    <property type="match status" value="1"/>
</dbReference>
<keyword evidence="3" id="KW-0274">FAD</keyword>
<feature type="domain" description="RsdA/BaiN/AoA(So)-like insert" evidence="5">
    <location>
        <begin position="189"/>
        <end position="341"/>
    </location>
</feature>
<comment type="cofactor">
    <cofactor evidence="1">
        <name>FAD</name>
        <dbReference type="ChEBI" id="CHEBI:57692"/>
    </cofactor>
</comment>
<dbReference type="InterPro" id="IPR023166">
    <property type="entry name" value="BaiN-like_dom_sf"/>
</dbReference>
<dbReference type="InterPro" id="IPR057661">
    <property type="entry name" value="RsdA/BaiN/AoA(So)_Rossmann"/>
</dbReference>